<evidence type="ECO:0000313" key="2">
    <source>
        <dbReference type="Proteomes" id="UP000469380"/>
    </source>
</evidence>
<gene>
    <name evidence="1" type="ORF">GT464_08375</name>
</gene>
<proteinExistence type="predicted"/>
<dbReference type="Proteomes" id="UP000469380">
    <property type="component" value="Unassembled WGS sequence"/>
</dbReference>
<dbReference type="EMBL" id="WWSR01000015">
    <property type="protein sequence ID" value="MZJ39952.1"/>
    <property type="molecule type" value="Genomic_DNA"/>
</dbReference>
<accession>A0A6N9JJA5</accession>
<protein>
    <submittedName>
        <fullName evidence="1">Uncharacterized protein</fullName>
    </submittedName>
</protein>
<dbReference type="AlphaFoldDB" id="A0A6N9JJA5"/>
<dbReference type="RefSeq" id="WP_161160802.1">
    <property type="nucleotide sequence ID" value="NZ_WWSR01000015.1"/>
</dbReference>
<name>A0A6N9JJA5_9ACTN</name>
<evidence type="ECO:0000313" key="1">
    <source>
        <dbReference type="EMBL" id="MZJ39952.1"/>
    </source>
</evidence>
<organism evidence="1 2">
    <name type="scientific">Collinsella aerofaciens</name>
    <dbReference type="NCBI Taxonomy" id="74426"/>
    <lineage>
        <taxon>Bacteria</taxon>
        <taxon>Bacillati</taxon>
        <taxon>Actinomycetota</taxon>
        <taxon>Coriobacteriia</taxon>
        <taxon>Coriobacteriales</taxon>
        <taxon>Coriobacteriaceae</taxon>
        <taxon>Collinsella</taxon>
    </lineage>
</organism>
<reference evidence="1 2" key="1">
    <citation type="journal article" date="2019" name="Nat. Med.">
        <title>A library of human gut bacterial isolates paired with longitudinal multiomics data enables mechanistic microbiome research.</title>
        <authorList>
            <person name="Poyet M."/>
            <person name="Groussin M."/>
            <person name="Gibbons S.M."/>
            <person name="Avila-Pacheco J."/>
            <person name="Jiang X."/>
            <person name="Kearney S.M."/>
            <person name="Perrotta A.R."/>
            <person name="Berdy B."/>
            <person name="Zhao S."/>
            <person name="Lieberman T.D."/>
            <person name="Swanson P.K."/>
            <person name="Smith M."/>
            <person name="Roesemann S."/>
            <person name="Alexander J.E."/>
            <person name="Rich S.A."/>
            <person name="Livny J."/>
            <person name="Vlamakis H."/>
            <person name="Clish C."/>
            <person name="Bullock K."/>
            <person name="Deik A."/>
            <person name="Scott J."/>
            <person name="Pierce K.A."/>
            <person name="Xavier R.J."/>
            <person name="Alm E.J."/>
        </authorList>
    </citation>
    <scope>NUCLEOTIDE SEQUENCE [LARGE SCALE GENOMIC DNA]</scope>
    <source>
        <strain evidence="1 2">BIOML-A20</strain>
    </source>
</reference>
<sequence length="67" mass="7759">MVEQATRLNRKGYVSINYLVHMVRNELHVGVKNGLAPSLARIMEARYPHLRHAFNKHRSKSDGFVDE</sequence>
<comment type="caution">
    <text evidence="1">The sequence shown here is derived from an EMBL/GenBank/DDBJ whole genome shotgun (WGS) entry which is preliminary data.</text>
</comment>